<proteinExistence type="predicted"/>
<dbReference type="KEGG" id="fbl:Fbal_0641"/>
<dbReference type="RefSeq" id="WP_013344160.1">
    <property type="nucleotide sequence ID" value="NC_014541.1"/>
</dbReference>
<keyword evidence="1" id="KW-0472">Membrane</keyword>
<sequence length="58" mass="6310">MSLGSALVVGLSYLFLYTVIFLAVPFVIFGLVWGMIEWYQGRSAPASVPASVPADHKH</sequence>
<accession>E1SR89</accession>
<dbReference type="AlphaFoldDB" id="E1SR89"/>
<organism evidence="2 3">
    <name type="scientific">Ferrimonas balearica (strain DSM 9799 / CCM 4581 / KCTC 23876 / PAT)</name>
    <dbReference type="NCBI Taxonomy" id="550540"/>
    <lineage>
        <taxon>Bacteria</taxon>
        <taxon>Pseudomonadati</taxon>
        <taxon>Pseudomonadota</taxon>
        <taxon>Gammaproteobacteria</taxon>
        <taxon>Alteromonadales</taxon>
        <taxon>Ferrimonadaceae</taxon>
        <taxon>Ferrimonas</taxon>
    </lineage>
</organism>
<dbReference type="Proteomes" id="UP000006683">
    <property type="component" value="Chromosome"/>
</dbReference>
<reference evidence="2 3" key="1">
    <citation type="journal article" date="2010" name="Stand. Genomic Sci.">
        <title>Complete genome sequence of Ferrimonas balearica type strain (PAT).</title>
        <authorList>
            <person name="Nolan M."/>
            <person name="Sikorski J."/>
            <person name="Davenport K."/>
            <person name="Lucas S."/>
            <person name="Glavina Del Rio T."/>
            <person name="Tice H."/>
            <person name="Cheng J."/>
            <person name="Goodwin L."/>
            <person name="Pitluck S."/>
            <person name="Liolios K."/>
            <person name="Ivanova N."/>
            <person name="Mavromatis K."/>
            <person name="Ovchinnikova G."/>
            <person name="Pati A."/>
            <person name="Chen A."/>
            <person name="Palaniappan K."/>
            <person name="Land M."/>
            <person name="Hauser L."/>
            <person name="Chang Y."/>
            <person name="Jeffries C."/>
            <person name="Tapia R."/>
            <person name="Brettin T."/>
            <person name="Detter J."/>
            <person name="Han C."/>
            <person name="Yasawong M."/>
            <person name="Rohde M."/>
            <person name="Tindall B."/>
            <person name="Goker M."/>
            <person name="Woyke T."/>
            <person name="Bristow J."/>
            <person name="Eisen J."/>
            <person name="Markowitz V."/>
            <person name="Hugenholtz P."/>
            <person name="Kyrpides N."/>
            <person name="Klenk H."/>
            <person name="Lapidus A."/>
        </authorList>
    </citation>
    <scope>NUCLEOTIDE SEQUENCE [LARGE SCALE GENOMIC DNA]</scope>
    <source>
        <strain evidence="3">DSM 9799 / CCM 4581 / KCTC 23876 / PAT</strain>
    </source>
</reference>
<name>E1SR89_FERBD</name>
<evidence type="ECO:0000313" key="2">
    <source>
        <dbReference type="EMBL" id="ADN74854.1"/>
    </source>
</evidence>
<dbReference type="GeneID" id="67184144"/>
<gene>
    <name evidence="2" type="ordered locus">Fbal_0641</name>
</gene>
<dbReference type="EMBL" id="CP002209">
    <property type="protein sequence ID" value="ADN74854.1"/>
    <property type="molecule type" value="Genomic_DNA"/>
</dbReference>
<keyword evidence="1" id="KW-0812">Transmembrane</keyword>
<protein>
    <submittedName>
        <fullName evidence="2">Uncharacterized protein</fullName>
    </submittedName>
</protein>
<keyword evidence="3" id="KW-1185">Reference proteome</keyword>
<dbReference type="HOGENOM" id="CLU_2972771_0_0_6"/>
<feature type="transmembrane region" description="Helical" evidence="1">
    <location>
        <begin position="6"/>
        <end position="33"/>
    </location>
</feature>
<evidence type="ECO:0000256" key="1">
    <source>
        <dbReference type="SAM" id="Phobius"/>
    </source>
</evidence>
<keyword evidence="1" id="KW-1133">Transmembrane helix</keyword>
<evidence type="ECO:0000313" key="3">
    <source>
        <dbReference type="Proteomes" id="UP000006683"/>
    </source>
</evidence>
<dbReference type="STRING" id="550540.Fbal_0641"/>